<evidence type="ECO:0000313" key="4">
    <source>
        <dbReference type="Proteomes" id="UP001628179"/>
    </source>
</evidence>
<feature type="domain" description="DUF6590" evidence="2">
    <location>
        <begin position="171"/>
        <end position="325"/>
    </location>
</feature>
<sequence>MFVAETATAGVWPPSYHPMFTVLPHNGYIAENSLPDRLRETQNAPEKNASPRPVDTHADTGTSNPAPAPLEPPQPTKQYSDRWDWDPKSMDYVREKDGVKQFYSEYQKQGGTQRRPGNADIDTDVPKSEPKGPMVAGPSSSEPQVRPALRPPPSPYADPLGKEFQIVEKPKRFFGVGRIFKTVWFEPCPKDMPSGRTELDQWSSRCPGFHGQKPITRFRWFVVVRRRQHHSLCFSITTFGGAGAAKNNRGRPSDYVVLHSSAIEPEAPYEEENITREPIAVIIEDDEQLISPKARLDCGRIYTVEDGLPVMKVGRVLPASLPLLEEYYKDSMA</sequence>
<dbReference type="Pfam" id="PF20233">
    <property type="entry name" value="DUF6590"/>
    <property type="match status" value="1"/>
</dbReference>
<feature type="region of interest" description="Disordered" evidence="1">
    <location>
        <begin position="38"/>
        <end position="84"/>
    </location>
</feature>
<accession>A0ABQ0G3Q1</accession>
<organism evidence="3 4">
    <name type="scientific">Madurella fahalii</name>
    <dbReference type="NCBI Taxonomy" id="1157608"/>
    <lineage>
        <taxon>Eukaryota</taxon>
        <taxon>Fungi</taxon>
        <taxon>Dikarya</taxon>
        <taxon>Ascomycota</taxon>
        <taxon>Pezizomycotina</taxon>
        <taxon>Sordariomycetes</taxon>
        <taxon>Sordariomycetidae</taxon>
        <taxon>Sordariales</taxon>
        <taxon>Sordariales incertae sedis</taxon>
        <taxon>Madurella</taxon>
    </lineage>
</organism>
<dbReference type="PANTHER" id="PTHR35391">
    <property type="entry name" value="C2H2-TYPE DOMAIN-CONTAINING PROTEIN-RELATED"/>
    <property type="match status" value="1"/>
</dbReference>
<evidence type="ECO:0000256" key="1">
    <source>
        <dbReference type="SAM" id="MobiDB-lite"/>
    </source>
</evidence>
<feature type="compositionally biased region" description="Pro residues" evidence="1">
    <location>
        <begin position="66"/>
        <end position="75"/>
    </location>
</feature>
<reference evidence="3 4" key="1">
    <citation type="submission" date="2024-09" db="EMBL/GenBank/DDBJ databases">
        <title>Itraconazole resistance in Madurella fahalii resulting from another homologue of gene encoding cytochrome P450 14-alpha sterol demethylase (CYP51).</title>
        <authorList>
            <person name="Yoshioka I."/>
            <person name="Fahal A.H."/>
            <person name="Kaneko S."/>
            <person name="Yaguchi T."/>
        </authorList>
    </citation>
    <scope>NUCLEOTIDE SEQUENCE [LARGE SCALE GENOMIC DNA]</scope>
    <source>
        <strain evidence="3 4">IFM 68171</strain>
    </source>
</reference>
<dbReference type="Proteomes" id="UP001628179">
    <property type="component" value="Unassembled WGS sequence"/>
</dbReference>
<dbReference type="RefSeq" id="XP_070914110.1">
    <property type="nucleotide sequence ID" value="XM_071058009.1"/>
</dbReference>
<protein>
    <recommendedName>
        <fullName evidence="2">DUF6590 domain-containing protein</fullName>
    </recommendedName>
</protein>
<gene>
    <name evidence="3" type="ORF">MFIFM68171_02587</name>
</gene>
<comment type="caution">
    <text evidence="3">The sequence shown here is derived from an EMBL/GenBank/DDBJ whole genome shotgun (WGS) entry which is preliminary data.</text>
</comment>
<feature type="region of interest" description="Disordered" evidence="1">
    <location>
        <begin position="107"/>
        <end position="157"/>
    </location>
</feature>
<evidence type="ECO:0000313" key="3">
    <source>
        <dbReference type="EMBL" id="GAB1312377.1"/>
    </source>
</evidence>
<dbReference type="InterPro" id="IPR046497">
    <property type="entry name" value="DUF6590"/>
</dbReference>
<dbReference type="GeneID" id="98173332"/>
<evidence type="ECO:0000259" key="2">
    <source>
        <dbReference type="Pfam" id="PF20233"/>
    </source>
</evidence>
<proteinExistence type="predicted"/>
<name>A0ABQ0G3Q1_9PEZI</name>
<dbReference type="PANTHER" id="PTHR35391:SF5">
    <property type="entry name" value="DUF6590 DOMAIN-CONTAINING PROTEIN"/>
    <property type="match status" value="1"/>
</dbReference>
<keyword evidence="4" id="KW-1185">Reference proteome</keyword>
<dbReference type="EMBL" id="BAAFSV010000001">
    <property type="protein sequence ID" value="GAB1312377.1"/>
    <property type="molecule type" value="Genomic_DNA"/>
</dbReference>